<dbReference type="InterPro" id="IPR000924">
    <property type="entry name" value="Glu/Gln-tRNA-synth"/>
</dbReference>
<evidence type="ECO:0000256" key="1">
    <source>
        <dbReference type="ARBA" id="ARBA00007894"/>
    </source>
</evidence>
<evidence type="ECO:0000256" key="9">
    <source>
        <dbReference type="HAMAP-Rule" id="MF_00022"/>
    </source>
</evidence>
<sequence length="495" mass="54430">MTVRVRFAPSPTGYLHIGGARTALYNWLFARKHGGRFILRIEDTDQKRTVRGAIEAIMDGLRWLGLDWDEGPDVGGPYGPYIQSQRAALYREWADWLLAHGHAYKCFCTADELKARRAAQKAARGDQGYDRRCRALTAEEIAAREGLGLSYAVRFKAPLEGATVIPDVIRGDIIVPNAQIADAVLLKSDGLPTYHLANVVDDHFMAISHILRADEWISSAPLHINLYAAFGWDHPIYAHLPLVLNPSGKGKLSKRTQAFDDGGREVLVKVEEFRDAGYLPQALTNFLANVGWAFGDDREQFPIAEAIPRFRLEDVNPAPTRLPYEKLEWLNGQWIQDMTPLELAQAVKPFLDRQGYEIGAEALLAVASSLRVRLKKLTDAADFLKFLWDDGGTAAPAADRLGHAKLPGDAARRGLQAARQYVADAQPFDADTLAAGLTAIGEAHTSTGKAGPFLGVLRLAVTQQDVSPPVFESIVALGRERALARLDTAIALIEE</sequence>
<evidence type="ECO:0000259" key="10">
    <source>
        <dbReference type="Pfam" id="PF00749"/>
    </source>
</evidence>
<feature type="binding site" evidence="9">
    <location>
        <position position="254"/>
    </location>
    <ligand>
        <name>ATP</name>
        <dbReference type="ChEBI" id="CHEBI:30616"/>
    </ligand>
</feature>
<feature type="domain" description="Glutamyl/glutaminyl-tRNA synthetase class Ib catalytic" evidence="10">
    <location>
        <begin position="3"/>
        <end position="329"/>
    </location>
</feature>
<dbReference type="GO" id="GO:0005829">
    <property type="term" value="C:cytosol"/>
    <property type="evidence" value="ECO:0007669"/>
    <property type="project" value="TreeGrafter"/>
</dbReference>
<keyword evidence="2 9" id="KW-0436">Ligase</keyword>
<dbReference type="HAMAP" id="MF_00022">
    <property type="entry name" value="Glu_tRNA_synth_type1"/>
    <property type="match status" value="1"/>
</dbReference>
<organism evidence="12 13">
    <name type="scientific">Candidatus Promineifilum breve</name>
    <dbReference type="NCBI Taxonomy" id="1806508"/>
    <lineage>
        <taxon>Bacteria</taxon>
        <taxon>Bacillati</taxon>
        <taxon>Chloroflexota</taxon>
        <taxon>Ardenticatenia</taxon>
        <taxon>Candidatus Promineifilales</taxon>
        <taxon>Candidatus Promineifilaceae</taxon>
        <taxon>Candidatus Promineifilum</taxon>
    </lineage>
</organism>
<comment type="function">
    <text evidence="9">Catalyzes the attachment of glutamate to tRNA(Glu) in a two-step reaction: glutamate is first activated by ATP to form Glu-AMP and then transferred to the acceptor end of tRNA(Glu).</text>
</comment>
<keyword evidence="4 9" id="KW-0547">Nucleotide-binding</keyword>
<comment type="similarity">
    <text evidence="1 9">Belongs to the class-I aminoacyl-tRNA synthetase family. Glutamate--tRNA ligase type 1 subfamily.</text>
</comment>
<dbReference type="InterPro" id="IPR014729">
    <property type="entry name" value="Rossmann-like_a/b/a_fold"/>
</dbReference>
<accession>A0A170PFQ6</accession>
<dbReference type="FunFam" id="3.40.50.620:FF:000045">
    <property type="entry name" value="Glutamate--tRNA ligase, mitochondrial"/>
    <property type="match status" value="1"/>
</dbReference>
<evidence type="ECO:0000256" key="8">
    <source>
        <dbReference type="ARBA" id="ARBA00023146"/>
    </source>
</evidence>
<dbReference type="PRINTS" id="PR00987">
    <property type="entry name" value="TRNASYNTHGLU"/>
</dbReference>
<keyword evidence="9" id="KW-0963">Cytoplasm</keyword>
<comment type="caution">
    <text evidence="9">Lacks conserved residue(s) required for the propagation of feature annotation.</text>
</comment>
<dbReference type="EMBL" id="LN890655">
    <property type="protein sequence ID" value="CUS03337.2"/>
    <property type="molecule type" value="Genomic_DNA"/>
</dbReference>
<dbReference type="GO" id="GO:0004818">
    <property type="term" value="F:glutamate-tRNA ligase activity"/>
    <property type="evidence" value="ECO:0007669"/>
    <property type="project" value="UniProtKB-UniRule"/>
</dbReference>
<evidence type="ECO:0000256" key="5">
    <source>
        <dbReference type="ARBA" id="ARBA00022833"/>
    </source>
</evidence>
<dbReference type="RefSeq" id="WP_095042841.1">
    <property type="nucleotide sequence ID" value="NZ_LN890655.1"/>
</dbReference>
<dbReference type="InterPro" id="IPR020751">
    <property type="entry name" value="aa-tRNA-synth_I_codon-bd_sub2"/>
</dbReference>
<dbReference type="InterPro" id="IPR049940">
    <property type="entry name" value="GluQ/Sye"/>
</dbReference>
<proteinExistence type="inferred from homology"/>
<dbReference type="InterPro" id="IPR008925">
    <property type="entry name" value="aa_tRNA-synth_I_cd-bd_sf"/>
</dbReference>
<dbReference type="EC" id="6.1.1.17" evidence="9"/>
<keyword evidence="7 9" id="KW-0648">Protein biosynthesis</keyword>
<feature type="short sequence motif" description="'HIGH' region" evidence="9">
    <location>
        <begin position="9"/>
        <end position="19"/>
    </location>
</feature>
<evidence type="ECO:0000256" key="4">
    <source>
        <dbReference type="ARBA" id="ARBA00022741"/>
    </source>
</evidence>
<reference evidence="12" key="1">
    <citation type="submission" date="2016-01" db="EMBL/GenBank/DDBJ databases">
        <authorList>
            <person name="Mcilroy J.S."/>
            <person name="Karst M S."/>
            <person name="Albertsen M."/>
        </authorList>
    </citation>
    <scope>NUCLEOTIDE SEQUENCE</scope>
    <source>
        <strain evidence="12">Cfx-K</strain>
    </source>
</reference>
<dbReference type="PANTHER" id="PTHR43311">
    <property type="entry name" value="GLUTAMATE--TRNA LIGASE"/>
    <property type="match status" value="1"/>
</dbReference>
<gene>
    <name evidence="9 12" type="primary">gltX</name>
    <name evidence="12" type="ORF">CFX0092_A1459</name>
</gene>
<dbReference type="Gene3D" id="3.40.50.620">
    <property type="entry name" value="HUPs"/>
    <property type="match status" value="1"/>
</dbReference>
<dbReference type="InterPro" id="IPR045462">
    <property type="entry name" value="aa-tRNA-synth_I_cd-bd"/>
</dbReference>
<dbReference type="GO" id="GO:0000049">
    <property type="term" value="F:tRNA binding"/>
    <property type="evidence" value="ECO:0007669"/>
    <property type="project" value="InterPro"/>
</dbReference>
<feature type="short sequence motif" description="'KMSKS' region" evidence="9">
    <location>
        <begin position="251"/>
        <end position="255"/>
    </location>
</feature>
<dbReference type="GO" id="GO:0008270">
    <property type="term" value="F:zinc ion binding"/>
    <property type="evidence" value="ECO:0007669"/>
    <property type="project" value="InterPro"/>
</dbReference>
<keyword evidence="6 9" id="KW-0067">ATP-binding</keyword>
<feature type="domain" description="Aminoacyl-tRNA synthetase class I anticodon-binding" evidence="11">
    <location>
        <begin position="342"/>
        <end position="490"/>
    </location>
</feature>
<dbReference type="Gene3D" id="1.10.10.350">
    <property type="match status" value="1"/>
</dbReference>
<name>A0A170PFQ6_9CHLR</name>
<dbReference type="GO" id="GO:0006424">
    <property type="term" value="P:glutamyl-tRNA aminoacylation"/>
    <property type="evidence" value="ECO:0007669"/>
    <property type="project" value="UniProtKB-UniRule"/>
</dbReference>
<dbReference type="InterPro" id="IPR020058">
    <property type="entry name" value="Glu/Gln-tRNA-synth_Ib_cat-dom"/>
</dbReference>
<dbReference type="SUPFAM" id="SSF52374">
    <property type="entry name" value="Nucleotidylyl transferase"/>
    <property type="match status" value="1"/>
</dbReference>
<keyword evidence="5" id="KW-0862">Zinc</keyword>
<evidence type="ECO:0000313" key="12">
    <source>
        <dbReference type="EMBL" id="CUS03337.2"/>
    </source>
</evidence>
<comment type="subcellular location">
    <subcellularLocation>
        <location evidence="9">Cytoplasm</location>
    </subcellularLocation>
</comment>
<evidence type="ECO:0000256" key="2">
    <source>
        <dbReference type="ARBA" id="ARBA00022598"/>
    </source>
</evidence>
<protein>
    <recommendedName>
        <fullName evidence="9">Glutamate--tRNA ligase</fullName>
        <ecNumber evidence="9">6.1.1.17</ecNumber>
    </recommendedName>
    <alternativeName>
        <fullName evidence="9">Glutamyl-tRNA synthetase</fullName>
        <shortName evidence="9">GluRS</shortName>
    </alternativeName>
</protein>
<evidence type="ECO:0000313" key="13">
    <source>
        <dbReference type="Proteomes" id="UP000215027"/>
    </source>
</evidence>
<dbReference type="PANTHER" id="PTHR43311:SF2">
    <property type="entry name" value="GLUTAMATE--TRNA LIGASE, MITOCHONDRIAL-RELATED"/>
    <property type="match status" value="1"/>
</dbReference>
<dbReference type="PROSITE" id="PS00178">
    <property type="entry name" value="AA_TRNA_LIGASE_I"/>
    <property type="match status" value="1"/>
</dbReference>
<keyword evidence="13" id="KW-1185">Reference proteome</keyword>
<keyword evidence="3" id="KW-0479">Metal-binding</keyword>
<dbReference type="KEGG" id="pbf:CFX0092_A1459"/>
<dbReference type="GO" id="GO:0005524">
    <property type="term" value="F:ATP binding"/>
    <property type="evidence" value="ECO:0007669"/>
    <property type="project" value="UniProtKB-UniRule"/>
</dbReference>
<comment type="catalytic activity">
    <reaction evidence="9">
        <text>tRNA(Glu) + L-glutamate + ATP = L-glutamyl-tRNA(Glu) + AMP + diphosphate</text>
        <dbReference type="Rhea" id="RHEA:23540"/>
        <dbReference type="Rhea" id="RHEA-COMP:9663"/>
        <dbReference type="Rhea" id="RHEA-COMP:9680"/>
        <dbReference type="ChEBI" id="CHEBI:29985"/>
        <dbReference type="ChEBI" id="CHEBI:30616"/>
        <dbReference type="ChEBI" id="CHEBI:33019"/>
        <dbReference type="ChEBI" id="CHEBI:78442"/>
        <dbReference type="ChEBI" id="CHEBI:78520"/>
        <dbReference type="ChEBI" id="CHEBI:456215"/>
        <dbReference type="EC" id="6.1.1.17"/>
    </reaction>
</comment>
<dbReference type="InterPro" id="IPR033910">
    <property type="entry name" value="GluRS_core"/>
</dbReference>
<dbReference type="InterPro" id="IPR004527">
    <property type="entry name" value="Glu-tRNA-ligase_bac/mito"/>
</dbReference>
<dbReference type="InterPro" id="IPR001412">
    <property type="entry name" value="aa-tRNA-synth_I_CS"/>
</dbReference>
<evidence type="ECO:0000256" key="3">
    <source>
        <dbReference type="ARBA" id="ARBA00022723"/>
    </source>
</evidence>
<dbReference type="Pfam" id="PF00749">
    <property type="entry name" value="tRNA-synt_1c"/>
    <property type="match status" value="1"/>
</dbReference>
<dbReference type="AlphaFoldDB" id="A0A170PFQ6"/>
<evidence type="ECO:0000256" key="6">
    <source>
        <dbReference type="ARBA" id="ARBA00022840"/>
    </source>
</evidence>
<dbReference type="CDD" id="cd00808">
    <property type="entry name" value="GluRS_core"/>
    <property type="match status" value="1"/>
</dbReference>
<keyword evidence="8 9" id="KW-0030">Aminoacyl-tRNA synthetase</keyword>
<dbReference type="NCBIfam" id="TIGR00464">
    <property type="entry name" value="gltX_bact"/>
    <property type="match status" value="1"/>
</dbReference>
<dbReference type="Pfam" id="PF19269">
    <property type="entry name" value="Anticodon_2"/>
    <property type="match status" value="1"/>
</dbReference>
<dbReference type="Proteomes" id="UP000215027">
    <property type="component" value="Chromosome I"/>
</dbReference>
<dbReference type="SUPFAM" id="SSF48163">
    <property type="entry name" value="An anticodon-binding domain of class I aminoacyl-tRNA synthetases"/>
    <property type="match status" value="1"/>
</dbReference>
<evidence type="ECO:0000259" key="11">
    <source>
        <dbReference type="Pfam" id="PF19269"/>
    </source>
</evidence>
<dbReference type="OrthoDB" id="9807503at2"/>
<comment type="subunit">
    <text evidence="9">Monomer.</text>
</comment>
<evidence type="ECO:0000256" key="7">
    <source>
        <dbReference type="ARBA" id="ARBA00022917"/>
    </source>
</evidence>